<dbReference type="Gene3D" id="1.10.1220.10">
    <property type="entry name" value="Met repressor-like"/>
    <property type="match status" value="1"/>
</dbReference>
<dbReference type="PANTHER" id="PTHR36215">
    <property type="entry name" value="BLL4998 PROTEIN"/>
    <property type="match status" value="1"/>
</dbReference>
<comment type="caution">
    <text evidence="1">The sequence shown here is derived from an EMBL/GenBank/DDBJ whole genome shotgun (WGS) entry which is preliminary data.</text>
</comment>
<dbReference type="Proteomes" id="UP000721415">
    <property type="component" value="Unassembled WGS sequence"/>
</dbReference>
<dbReference type="Pfam" id="PF17723">
    <property type="entry name" value="RHH_8"/>
    <property type="match status" value="1"/>
</dbReference>
<dbReference type="PANTHER" id="PTHR36215:SF1">
    <property type="entry name" value="BLL4998 PROTEIN"/>
    <property type="match status" value="1"/>
</dbReference>
<dbReference type="InterPro" id="IPR041088">
    <property type="entry name" value="RHH_8"/>
</dbReference>
<dbReference type="InterPro" id="IPR013321">
    <property type="entry name" value="Arc_rbn_hlx_hlx"/>
</dbReference>
<dbReference type="InterPro" id="IPR010985">
    <property type="entry name" value="Ribbon_hlx_hlx"/>
</dbReference>
<evidence type="ECO:0000313" key="2">
    <source>
        <dbReference type="Proteomes" id="UP000721415"/>
    </source>
</evidence>
<keyword evidence="2" id="KW-1185">Reference proteome</keyword>
<name>A0ABS0LRB3_9LACT</name>
<proteinExistence type="predicted"/>
<organism evidence="1 2">
    <name type="scientific">Facklamia lactis</name>
    <dbReference type="NCBI Taxonomy" id="2749967"/>
    <lineage>
        <taxon>Bacteria</taxon>
        <taxon>Bacillati</taxon>
        <taxon>Bacillota</taxon>
        <taxon>Bacilli</taxon>
        <taxon>Lactobacillales</taxon>
        <taxon>Aerococcaceae</taxon>
        <taxon>Facklamia</taxon>
    </lineage>
</organism>
<dbReference type="RefSeq" id="WP_197115627.1">
    <property type="nucleotide sequence ID" value="NZ_JACBXQ010000004.1"/>
</dbReference>
<accession>A0ABS0LRB3</accession>
<gene>
    <name evidence="1" type="ORF">HZY91_07335</name>
</gene>
<dbReference type="SUPFAM" id="SSF47598">
    <property type="entry name" value="Ribbon-helix-helix"/>
    <property type="match status" value="1"/>
</dbReference>
<protein>
    <submittedName>
        <fullName evidence="1">CopG family transcriptional regulator</fullName>
    </submittedName>
</protein>
<dbReference type="EMBL" id="JACBXQ010000004">
    <property type="protein sequence ID" value="MBG9986707.1"/>
    <property type="molecule type" value="Genomic_DNA"/>
</dbReference>
<dbReference type="CDD" id="cd22231">
    <property type="entry name" value="RHH_NikR_HicB-like"/>
    <property type="match status" value="1"/>
</dbReference>
<evidence type="ECO:0000313" key="1">
    <source>
        <dbReference type="EMBL" id="MBG9986707.1"/>
    </source>
</evidence>
<sequence>MQRYNQQTDKLTININHIDLAKIDLLVEQGFYSNRTDFIRAGIRRELHQHEEFVEKKILVSESSIGIYTLKKDKLERIKRNNEKIDLEHFGLLIISEDVSLELFADTINSVDYKGTLIASKNIKDFINQLNK</sequence>
<reference evidence="1 2" key="1">
    <citation type="submission" date="2020-07" db="EMBL/GenBank/DDBJ databases">
        <title>Facklamia lactis sp. nov., isolated from raw milk.</title>
        <authorList>
            <person name="Doll E.V."/>
            <person name="Huptas C."/>
            <person name="Staib L."/>
            <person name="Wenning M."/>
            <person name="Scherer S."/>
        </authorList>
    </citation>
    <scope>NUCLEOTIDE SEQUENCE [LARGE SCALE GENOMIC DNA]</scope>
    <source>
        <strain evidence="1 2">DSM 111018</strain>
    </source>
</reference>